<dbReference type="AlphaFoldDB" id="A0A8X7VHH8"/>
<evidence type="ECO:0000313" key="1">
    <source>
        <dbReference type="EMBL" id="KAG2311510.1"/>
    </source>
</evidence>
<sequence length="175" mass="20134">MLYLKVFVGGRCPETFISWVQSIDNFIMQNQVPSWERLAFAVSLLRGEAKAWWRVEKEARWYEEELIHTWDELKITMSFRYLPDFQWEETEPPYSPPETPLPTVADDKGGETQVFCGHVPDQTKKEEGVFGEASTASELVLALVDQVVQACNKLFSNQEEGCTCSISHKGRIHFL</sequence>
<comment type="caution">
    <text evidence="1">The sequence shown here is derived from an EMBL/GenBank/DDBJ whole genome shotgun (WGS) entry which is preliminary data.</text>
</comment>
<evidence type="ECO:0000313" key="2">
    <source>
        <dbReference type="Proteomes" id="UP000886595"/>
    </source>
</evidence>
<keyword evidence="2" id="KW-1185">Reference proteome</keyword>
<proteinExistence type="predicted"/>
<accession>A0A8X7VHH8</accession>
<dbReference type="Proteomes" id="UP000886595">
    <property type="component" value="Unassembled WGS sequence"/>
</dbReference>
<name>A0A8X7VHH8_BRACI</name>
<reference evidence="1 2" key="1">
    <citation type="submission" date="2020-02" db="EMBL/GenBank/DDBJ databases">
        <authorList>
            <person name="Ma Q."/>
            <person name="Huang Y."/>
            <person name="Song X."/>
            <person name="Pei D."/>
        </authorList>
    </citation>
    <scope>NUCLEOTIDE SEQUENCE [LARGE SCALE GENOMIC DNA]</scope>
    <source>
        <strain evidence="1">Sxm20200214</strain>
        <tissue evidence="1">Leaf</tissue>
    </source>
</reference>
<gene>
    <name evidence="1" type="ORF">Bca52824_023067</name>
</gene>
<dbReference type="EMBL" id="JAAMPC010000005">
    <property type="protein sequence ID" value="KAG2311510.1"/>
    <property type="molecule type" value="Genomic_DNA"/>
</dbReference>
<evidence type="ECO:0008006" key="3">
    <source>
        <dbReference type="Google" id="ProtNLM"/>
    </source>
</evidence>
<dbReference type="OrthoDB" id="10501481at2759"/>
<organism evidence="1 2">
    <name type="scientific">Brassica carinata</name>
    <name type="common">Ethiopian mustard</name>
    <name type="synonym">Abyssinian cabbage</name>
    <dbReference type="NCBI Taxonomy" id="52824"/>
    <lineage>
        <taxon>Eukaryota</taxon>
        <taxon>Viridiplantae</taxon>
        <taxon>Streptophyta</taxon>
        <taxon>Embryophyta</taxon>
        <taxon>Tracheophyta</taxon>
        <taxon>Spermatophyta</taxon>
        <taxon>Magnoliopsida</taxon>
        <taxon>eudicotyledons</taxon>
        <taxon>Gunneridae</taxon>
        <taxon>Pentapetalae</taxon>
        <taxon>rosids</taxon>
        <taxon>malvids</taxon>
        <taxon>Brassicales</taxon>
        <taxon>Brassicaceae</taxon>
        <taxon>Brassiceae</taxon>
        <taxon>Brassica</taxon>
    </lineage>
</organism>
<protein>
    <recommendedName>
        <fullName evidence="3">Retrotransposon gag domain-containing protein</fullName>
    </recommendedName>
</protein>